<proteinExistence type="predicted"/>
<dbReference type="CDD" id="cd00130">
    <property type="entry name" value="PAS"/>
    <property type="match status" value="1"/>
</dbReference>
<feature type="non-terminal residue" evidence="2">
    <location>
        <position position="95"/>
    </location>
</feature>
<dbReference type="InterPro" id="IPR035965">
    <property type="entry name" value="PAS-like_dom_sf"/>
</dbReference>
<dbReference type="AlphaFoldDB" id="A0A3B8WKI1"/>
<dbReference type="PROSITE" id="PS50112">
    <property type="entry name" value="PAS"/>
    <property type="match status" value="1"/>
</dbReference>
<gene>
    <name evidence="2" type="ORF">DCF82_14380</name>
</gene>
<dbReference type="SUPFAM" id="SSF55785">
    <property type="entry name" value="PYP-like sensor domain (PAS domain)"/>
    <property type="match status" value="1"/>
</dbReference>
<evidence type="ECO:0000313" key="2">
    <source>
        <dbReference type="EMBL" id="HAC28980.1"/>
    </source>
</evidence>
<dbReference type="Gene3D" id="3.30.450.20">
    <property type="entry name" value="PAS domain"/>
    <property type="match status" value="1"/>
</dbReference>
<dbReference type="EMBL" id="DLYI01000192">
    <property type="protein sequence ID" value="HAC28980.1"/>
    <property type="molecule type" value="Genomic_DNA"/>
</dbReference>
<dbReference type="Proteomes" id="UP000261325">
    <property type="component" value="Unassembled WGS sequence"/>
</dbReference>
<dbReference type="InterPro" id="IPR000014">
    <property type="entry name" value="PAS"/>
</dbReference>
<sequence>MRRNEPVTGHEREYPAHYHLITTTDLKGKITAANEEFAEVAGYSIDELVGQPHNLIRHPDMPPEAFANLWETIRKGDSWRGMVKNRCKNGDHYWV</sequence>
<reference evidence="2 3" key="1">
    <citation type="journal article" date="2018" name="Nat. Biotechnol.">
        <title>A standardized bacterial taxonomy based on genome phylogeny substantially revises the tree of life.</title>
        <authorList>
            <person name="Parks D.H."/>
            <person name="Chuvochina M."/>
            <person name="Waite D.W."/>
            <person name="Rinke C."/>
            <person name="Skarshewski A."/>
            <person name="Chaumeil P.A."/>
            <person name="Hugenholtz P."/>
        </authorList>
    </citation>
    <scope>NUCLEOTIDE SEQUENCE [LARGE SCALE GENOMIC DNA]</scope>
    <source>
        <strain evidence="2">UBA9049</strain>
    </source>
</reference>
<evidence type="ECO:0000313" key="3">
    <source>
        <dbReference type="Proteomes" id="UP000261325"/>
    </source>
</evidence>
<evidence type="ECO:0000259" key="1">
    <source>
        <dbReference type="PROSITE" id="PS50112"/>
    </source>
</evidence>
<dbReference type="InterPro" id="IPR013655">
    <property type="entry name" value="PAS_fold_3"/>
</dbReference>
<accession>A0A3B8WKI1</accession>
<protein>
    <submittedName>
        <fullName evidence="2">Chemotaxis protein</fullName>
    </submittedName>
</protein>
<organism evidence="2 3">
    <name type="scientific">Marinobacter nauticus</name>
    <name type="common">Marinobacter hydrocarbonoclasticus</name>
    <name type="synonym">Marinobacter aquaeolei</name>
    <dbReference type="NCBI Taxonomy" id="2743"/>
    <lineage>
        <taxon>Bacteria</taxon>
        <taxon>Pseudomonadati</taxon>
        <taxon>Pseudomonadota</taxon>
        <taxon>Gammaproteobacteria</taxon>
        <taxon>Pseudomonadales</taxon>
        <taxon>Marinobacteraceae</taxon>
        <taxon>Marinobacter</taxon>
    </lineage>
</organism>
<comment type="caution">
    <text evidence="2">The sequence shown here is derived from an EMBL/GenBank/DDBJ whole genome shotgun (WGS) entry which is preliminary data.</text>
</comment>
<feature type="domain" description="PAS" evidence="1">
    <location>
        <begin position="21"/>
        <end position="76"/>
    </location>
</feature>
<dbReference type="NCBIfam" id="TIGR00229">
    <property type="entry name" value="sensory_box"/>
    <property type="match status" value="1"/>
</dbReference>
<dbReference type="Pfam" id="PF08447">
    <property type="entry name" value="PAS_3"/>
    <property type="match status" value="1"/>
</dbReference>
<name>A0A3B8WKI1_MARNT</name>